<protein>
    <submittedName>
        <fullName evidence="8">M48 family metallopeptidase</fullName>
    </submittedName>
</protein>
<comment type="caution">
    <text evidence="8">The sequence shown here is derived from an EMBL/GenBank/DDBJ whole genome shotgun (WGS) entry which is preliminary data.</text>
</comment>
<evidence type="ECO:0000256" key="2">
    <source>
        <dbReference type="ARBA" id="ARBA00022723"/>
    </source>
</evidence>
<keyword evidence="5 6" id="KW-0482">Metalloprotease</keyword>
<comment type="similarity">
    <text evidence="6">Belongs to the peptidase M48 family.</text>
</comment>
<evidence type="ECO:0000256" key="5">
    <source>
        <dbReference type="ARBA" id="ARBA00023049"/>
    </source>
</evidence>
<dbReference type="SMART" id="SM00028">
    <property type="entry name" value="TPR"/>
    <property type="match status" value="3"/>
</dbReference>
<dbReference type="Gene3D" id="3.30.2010.10">
    <property type="entry name" value="Metalloproteases ('zincins'), catalytic domain"/>
    <property type="match status" value="1"/>
</dbReference>
<organism evidence="8 9">
    <name type="scientific">Sessilibacter corallicola</name>
    <dbReference type="NCBI Taxonomy" id="2904075"/>
    <lineage>
        <taxon>Bacteria</taxon>
        <taxon>Pseudomonadati</taxon>
        <taxon>Pseudomonadota</taxon>
        <taxon>Gammaproteobacteria</taxon>
        <taxon>Cellvibrionales</taxon>
        <taxon>Cellvibrionaceae</taxon>
        <taxon>Sessilibacter</taxon>
    </lineage>
</organism>
<sequence>MRLRKLIGAGLIALTPFIQSCTVNPVTGERQFSILSQSQEISIGERQYIPGQQSQGGVYTLDPTLGQYVSQIGQKLARVSDRPDLPYEFVVLNNDVPNAWALPGGKIAINRGLLYHITDESQLAAVIGHEIVHAAAGHGATQHSQSILLGGLGSVIQAVGSNYGYGSLTQQGVGLATAAISAQYGQGQELEADRYGMDYMGRVGYEPLGAVELQKAFVKLSEGRSTNPLQAFLQSHPPSQNRVAANLAKAQTMESGARNKAAYDRATAQIRKDKPAYDLHTKALSLAGEKKFDEALNQVNQAIKKQPKEGLFWTTKGQIELELERKTSAKKSFDKAISLNNQYYAPYLYRGIVSVDQKNYAAARSDLIQSNQWLPNPYATFYLGVSNAKLGNIEQARSNFTEVQQSGGELGEAATQQLEQLGN</sequence>
<name>A0ABQ0A664_9GAMM</name>
<keyword evidence="1 6" id="KW-0645">Protease</keyword>
<comment type="cofactor">
    <cofactor evidence="6">
        <name>Zn(2+)</name>
        <dbReference type="ChEBI" id="CHEBI:29105"/>
    </cofactor>
    <text evidence="6">Binds 1 zinc ion per subunit.</text>
</comment>
<dbReference type="RefSeq" id="WP_233087978.1">
    <property type="nucleotide sequence ID" value="NZ_BAABWN010000002.1"/>
</dbReference>
<dbReference type="InterPro" id="IPR051156">
    <property type="entry name" value="Mito/Outer_Membr_Metalloprot"/>
</dbReference>
<proteinExistence type="inferred from homology"/>
<dbReference type="Pfam" id="PF01435">
    <property type="entry name" value="Peptidase_M48"/>
    <property type="match status" value="1"/>
</dbReference>
<keyword evidence="2" id="KW-0479">Metal-binding</keyword>
<dbReference type="PANTHER" id="PTHR22726">
    <property type="entry name" value="METALLOENDOPEPTIDASE OMA1"/>
    <property type="match status" value="1"/>
</dbReference>
<evidence type="ECO:0000313" key="9">
    <source>
        <dbReference type="Proteomes" id="UP001465153"/>
    </source>
</evidence>
<evidence type="ECO:0000256" key="4">
    <source>
        <dbReference type="ARBA" id="ARBA00022833"/>
    </source>
</evidence>
<accession>A0ABQ0A664</accession>
<keyword evidence="4 6" id="KW-0862">Zinc</keyword>
<dbReference type="PANTHER" id="PTHR22726:SF1">
    <property type="entry name" value="METALLOENDOPEPTIDASE OMA1, MITOCHONDRIAL"/>
    <property type="match status" value="1"/>
</dbReference>
<dbReference type="SUPFAM" id="SSF48452">
    <property type="entry name" value="TPR-like"/>
    <property type="match status" value="1"/>
</dbReference>
<evidence type="ECO:0000256" key="1">
    <source>
        <dbReference type="ARBA" id="ARBA00022670"/>
    </source>
</evidence>
<dbReference type="CDD" id="cd07331">
    <property type="entry name" value="M48C_Oma1_like"/>
    <property type="match status" value="1"/>
</dbReference>
<dbReference type="InterPro" id="IPR011990">
    <property type="entry name" value="TPR-like_helical_dom_sf"/>
</dbReference>
<dbReference type="Pfam" id="PF13432">
    <property type="entry name" value="TPR_16"/>
    <property type="match status" value="1"/>
</dbReference>
<dbReference type="PROSITE" id="PS51257">
    <property type="entry name" value="PROKAR_LIPOPROTEIN"/>
    <property type="match status" value="1"/>
</dbReference>
<dbReference type="InterPro" id="IPR019734">
    <property type="entry name" value="TPR_rpt"/>
</dbReference>
<evidence type="ECO:0000256" key="6">
    <source>
        <dbReference type="RuleBase" id="RU003983"/>
    </source>
</evidence>
<keyword evidence="3 6" id="KW-0378">Hydrolase</keyword>
<evidence type="ECO:0000259" key="7">
    <source>
        <dbReference type="Pfam" id="PF01435"/>
    </source>
</evidence>
<gene>
    <name evidence="8" type="ORF">NBRC116591_09610</name>
</gene>
<evidence type="ECO:0000313" key="8">
    <source>
        <dbReference type="EMBL" id="GAA6167151.1"/>
    </source>
</evidence>
<dbReference type="Gene3D" id="1.25.40.10">
    <property type="entry name" value="Tetratricopeptide repeat domain"/>
    <property type="match status" value="1"/>
</dbReference>
<feature type="domain" description="Peptidase M48" evidence="7">
    <location>
        <begin position="67"/>
        <end position="245"/>
    </location>
</feature>
<reference evidence="8 9" key="1">
    <citation type="submission" date="2024-04" db="EMBL/GenBank/DDBJ databases">
        <title>Draft genome sequence of Sessilibacter corallicola NBRC 116591.</title>
        <authorList>
            <person name="Miyakawa T."/>
            <person name="Kusuya Y."/>
            <person name="Miura T."/>
        </authorList>
    </citation>
    <scope>NUCLEOTIDE SEQUENCE [LARGE SCALE GENOMIC DNA]</scope>
    <source>
        <strain evidence="8 9">KU-00831-HH</strain>
    </source>
</reference>
<evidence type="ECO:0000256" key="3">
    <source>
        <dbReference type="ARBA" id="ARBA00022801"/>
    </source>
</evidence>
<dbReference type="EMBL" id="BAABWN010000002">
    <property type="protein sequence ID" value="GAA6167151.1"/>
    <property type="molecule type" value="Genomic_DNA"/>
</dbReference>
<dbReference type="Proteomes" id="UP001465153">
    <property type="component" value="Unassembled WGS sequence"/>
</dbReference>
<dbReference type="InterPro" id="IPR001915">
    <property type="entry name" value="Peptidase_M48"/>
</dbReference>
<keyword evidence="9" id="KW-1185">Reference proteome</keyword>